<reference evidence="8" key="1">
    <citation type="journal article" date="2021" name="PeerJ">
        <title>Extensive microbial diversity within the chicken gut microbiome revealed by metagenomics and culture.</title>
        <authorList>
            <person name="Gilroy R."/>
            <person name="Ravi A."/>
            <person name="Getino M."/>
            <person name="Pursley I."/>
            <person name="Horton D.L."/>
            <person name="Alikhan N.F."/>
            <person name="Baker D."/>
            <person name="Gharbi K."/>
            <person name="Hall N."/>
            <person name="Watson M."/>
            <person name="Adriaenssens E.M."/>
            <person name="Foster-Nyarko E."/>
            <person name="Jarju S."/>
            <person name="Secka A."/>
            <person name="Antonio M."/>
            <person name="Oren A."/>
            <person name="Chaudhuri R.R."/>
            <person name="La Ragione R."/>
            <person name="Hildebrand F."/>
            <person name="Pallen M.J."/>
        </authorList>
    </citation>
    <scope>NUCLEOTIDE SEQUENCE</scope>
    <source>
        <strain evidence="8">ChiHjej12B11-24981</strain>
    </source>
</reference>
<reference evidence="8" key="2">
    <citation type="submission" date="2021-04" db="EMBL/GenBank/DDBJ databases">
        <authorList>
            <person name="Gilroy R."/>
        </authorList>
    </citation>
    <scope>NUCLEOTIDE SEQUENCE</scope>
    <source>
        <strain evidence="8">ChiHjej12B11-24981</strain>
    </source>
</reference>
<evidence type="ECO:0000256" key="5">
    <source>
        <dbReference type="ARBA" id="ARBA00023315"/>
    </source>
</evidence>
<dbReference type="GO" id="GO:0008899">
    <property type="term" value="F:homoserine O-succinyltransferase activity"/>
    <property type="evidence" value="ECO:0007669"/>
    <property type="project" value="UniProtKB-UniRule"/>
</dbReference>
<proteinExistence type="inferred from homology"/>
<evidence type="ECO:0000256" key="2">
    <source>
        <dbReference type="ARBA" id="ARBA00022490"/>
    </source>
</evidence>
<keyword evidence="4 6" id="KW-0808">Transferase</keyword>
<feature type="active site" evidence="6">
    <location>
        <position position="237"/>
    </location>
</feature>
<dbReference type="PANTHER" id="PTHR20919:SF0">
    <property type="entry name" value="HOMOSERINE O-SUCCINYLTRANSFERASE"/>
    <property type="match status" value="1"/>
</dbReference>
<evidence type="ECO:0000256" key="6">
    <source>
        <dbReference type="HAMAP-Rule" id="MF_00295"/>
    </source>
</evidence>
<feature type="binding site" evidence="6">
    <location>
        <position position="163"/>
    </location>
    <ligand>
        <name>substrate</name>
    </ligand>
</feature>
<dbReference type="AlphaFoldDB" id="A0A9D2CWW4"/>
<feature type="active site" description="Proton acceptor" evidence="6">
    <location>
        <position position="235"/>
    </location>
</feature>
<dbReference type="GO" id="GO:0005737">
    <property type="term" value="C:cytoplasm"/>
    <property type="evidence" value="ECO:0007669"/>
    <property type="project" value="UniProtKB-SubCell"/>
</dbReference>
<dbReference type="PIRSF" id="PIRSF000450">
    <property type="entry name" value="H_ser_succinyltr"/>
    <property type="match status" value="1"/>
</dbReference>
<dbReference type="EMBL" id="DXCK01000046">
    <property type="protein sequence ID" value="HIZ01238.1"/>
    <property type="molecule type" value="Genomic_DNA"/>
</dbReference>
<dbReference type="InterPro" id="IPR005697">
    <property type="entry name" value="HST_MetA"/>
</dbReference>
<dbReference type="InterPro" id="IPR029062">
    <property type="entry name" value="Class_I_gatase-like"/>
</dbReference>
<keyword evidence="6" id="KW-0486">Methionine biosynthesis</keyword>
<comment type="caution">
    <text evidence="8">The sequence shown here is derived from an EMBL/GenBank/DDBJ whole genome shotgun (WGS) entry which is preliminary data.</text>
</comment>
<dbReference type="SUPFAM" id="SSF52317">
    <property type="entry name" value="Class I glutamine amidotransferase-like"/>
    <property type="match status" value="1"/>
</dbReference>
<accession>A0A9D2CWW4</accession>
<feature type="site" description="Important for acyl-CoA specificity" evidence="6">
    <location>
        <position position="111"/>
    </location>
</feature>
<organism evidence="8 9">
    <name type="scientific">Candidatus Bacteroides merdipullorum</name>
    <dbReference type="NCBI Taxonomy" id="2838474"/>
    <lineage>
        <taxon>Bacteria</taxon>
        <taxon>Pseudomonadati</taxon>
        <taxon>Bacteroidota</taxon>
        <taxon>Bacteroidia</taxon>
        <taxon>Bacteroidales</taxon>
        <taxon>Bacteroidaceae</taxon>
        <taxon>Bacteroides</taxon>
    </lineage>
</organism>
<keyword evidence="3 6" id="KW-0028">Amino-acid biosynthesis</keyword>
<dbReference type="GO" id="GO:0019281">
    <property type="term" value="P:L-methionine biosynthetic process from homoserine via O-succinyl-L-homoserine and cystathionine"/>
    <property type="evidence" value="ECO:0007669"/>
    <property type="project" value="InterPro"/>
</dbReference>
<evidence type="ECO:0000313" key="8">
    <source>
        <dbReference type="EMBL" id="HIZ01238.1"/>
    </source>
</evidence>
<dbReference type="HAMAP" id="MF_00295">
    <property type="entry name" value="MetA_acyltransf"/>
    <property type="match status" value="1"/>
</dbReference>
<comment type="similarity">
    <text evidence="6">Belongs to the MetA family.</text>
</comment>
<feature type="binding site" evidence="6">
    <location>
        <position position="192"/>
    </location>
    <ligand>
        <name>substrate</name>
    </ligand>
</feature>
<comment type="caution">
    <text evidence="6">Lacks conserved residue(s) required for the propagation of feature annotation.</text>
</comment>
<feature type="active site" description="Acyl-thioester intermediate" evidence="6 7">
    <location>
        <position position="142"/>
    </location>
</feature>
<dbReference type="PANTHER" id="PTHR20919">
    <property type="entry name" value="HOMOSERINE O-SUCCINYLTRANSFERASE"/>
    <property type="match status" value="1"/>
</dbReference>
<keyword evidence="2 6" id="KW-0963">Cytoplasm</keyword>
<dbReference type="EC" id="2.3.1.31" evidence="6"/>
<evidence type="ECO:0000313" key="9">
    <source>
        <dbReference type="Proteomes" id="UP000824023"/>
    </source>
</evidence>
<comment type="function">
    <text evidence="6">Transfers an acetyl group from acetyl-CoA to L-homoserine, forming acetyl-L-homoserine.</text>
</comment>
<dbReference type="Pfam" id="PF04204">
    <property type="entry name" value="HTS"/>
    <property type="match status" value="1"/>
</dbReference>
<keyword evidence="5 6" id="KW-0012">Acyltransferase</keyword>
<dbReference type="NCBIfam" id="TIGR01001">
    <property type="entry name" value="metA"/>
    <property type="match status" value="1"/>
</dbReference>
<dbReference type="Gene3D" id="3.40.50.880">
    <property type="match status" value="1"/>
</dbReference>
<comment type="catalytic activity">
    <reaction evidence="6">
        <text>L-homoserine + acetyl-CoA = O-acetyl-L-homoserine + CoA</text>
        <dbReference type="Rhea" id="RHEA:13701"/>
        <dbReference type="ChEBI" id="CHEBI:57287"/>
        <dbReference type="ChEBI" id="CHEBI:57288"/>
        <dbReference type="ChEBI" id="CHEBI:57476"/>
        <dbReference type="ChEBI" id="CHEBI:57716"/>
        <dbReference type="EC" id="2.3.1.31"/>
    </reaction>
</comment>
<feature type="site" description="Important for substrate specificity" evidence="6">
    <location>
        <position position="192"/>
    </location>
</feature>
<feature type="binding site" evidence="6">
    <location>
        <position position="249"/>
    </location>
    <ligand>
        <name>substrate</name>
    </ligand>
</feature>
<evidence type="ECO:0000256" key="3">
    <source>
        <dbReference type="ARBA" id="ARBA00022605"/>
    </source>
</evidence>
<evidence type="ECO:0000256" key="1">
    <source>
        <dbReference type="ARBA" id="ARBA00004496"/>
    </source>
</evidence>
<protein>
    <recommendedName>
        <fullName evidence="6">Homoserine O-acetyltransferase</fullName>
        <shortName evidence="6">HAT</shortName>
        <ecNumber evidence="6">2.3.1.31</ecNumber>
    </recommendedName>
    <alternativeName>
        <fullName evidence="6">Homoserine transacetylase</fullName>
        <shortName evidence="6">HTA</shortName>
    </alternativeName>
</protein>
<dbReference type="Proteomes" id="UP000824023">
    <property type="component" value="Unassembled WGS sequence"/>
</dbReference>
<evidence type="ECO:0000256" key="4">
    <source>
        <dbReference type="ARBA" id="ARBA00022679"/>
    </source>
</evidence>
<dbReference type="GO" id="GO:0004414">
    <property type="term" value="F:homoserine O-acetyltransferase activity"/>
    <property type="evidence" value="ECO:0007669"/>
    <property type="project" value="UniProtKB-EC"/>
</dbReference>
<sequence length="305" mass="35623">MPLKLPDRLPAIELLKQENIFVMDTTRATGQDIRPLRIAILNLMPLKITTETDLVRLLSNTPLQVEISFMKIKSHTPKNTPIEHMKAFYTDFEQMREQRYDGMIVTGAPVEQMDFERVTYWDEITEIFDWARTHVTSTLYICWAAQAGLYHFYGIPKYPLEKKMFGIFPHRALQPLHPIFRGFDDVFYVPHSRHTEVRSEDILRVPALTLLSESPEAGVYLVMARGGREFFVTGHSEYSPLTLDGEYRRDLGKGLPIEMPRNYYVDDDPAKGVLVRWRAHANLLFSNWLNYFVYQETPYDINDIQ</sequence>
<gene>
    <name evidence="8" type="primary">metA</name>
    <name evidence="6" type="synonym">metAA</name>
    <name evidence="8" type="ORF">H9819_03170</name>
</gene>
<name>A0A9D2CWW4_9BACE</name>
<dbReference type="FunFam" id="3.40.50.880:FF:000004">
    <property type="entry name" value="Homoserine O-succinyltransferase"/>
    <property type="match status" value="1"/>
</dbReference>
<comment type="subcellular location">
    <subcellularLocation>
        <location evidence="1 6">Cytoplasm</location>
    </subcellularLocation>
</comment>
<evidence type="ECO:0000256" key="7">
    <source>
        <dbReference type="PIRSR" id="PIRSR000450-1"/>
    </source>
</evidence>
<dbReference type="InterPro" id="IPR033752">
    <property type="entry name" value="MetA_family"/>
</dbReference>
<comment type="pathway">
    <text evidence="6">Amino-acid biosynthesis; L-methionine biosynthesis via de novo pathway; O-acetyl-L-homoserine from L-homoserine: step 1/1.</text>
</comment>
<dbReference type="CDD" id="cd03131">
    <property type="entry name" value="GATase1_HTS"/>
    <property type="match status" value="1"/>
</dbReference>